<evidence type="ECO:0000259" key="3">
    <source>
        <dbReference type="SMART" id="SM00939"/>
    </source>
</evidence>
<dbReference type="InterPro" id="IPR000383">
    <property type="entry name" value="Xaa-Pro-like_dom"/>
</dbReference>
<dbReference type="InterPro" id="IPR013736">
    <property type="entry name" value="Xaa-Pro_dipept_C"/>
</dbReference>
<feature type="region of interest" description="Disordered" evidence="2">
    <location>
        <begin position="38"/>
        <end position="58"/>
    </location>
</feature>
<dbReference type="Proteomes" id="UP000238823">
    <property type="component" value="Unassembled WGS sequence"/>
</dbReference>
<organism evidence="4 5">
    <name type="scientific">Enhygromyxa salina</name>
    <dbReference type="NCBI Taxonomy" id="215803"/>
    <lineage>
        <taxon>Bacteria</taxon>
        <taxon>Pseudomonadati</taxon>
        <taxon>Myxococcota</taxon>
        <taxon>Polyangia</taxon>
        <taxon>Nannocystales</taxon>
        <taxon>Nannocystaceae</taxon>
        <taxon>Enhygromyxa</taxon>
    </lineage>
</organism>
<dbReference type="SMART" id="SM00939">
    <property type="entry name" value="PepX_C"/>
    <property type="match status" value="1"/>
</dbReference>
<evidence type="ECO:0000256" key="1">
    <source>
        <dbReference type="ARBA" id="ARBA00022801"/>
    </source>
</evidence>
<feature type="compositionally biased region" description="Low complexity" evidence="2">
    <location>
        <begin position="38"/>
        <end position="57"/>
    </location>
</feature>
<dbReference type="AlphaFoldDB" id="A0A2S9Y4A8"/>
<evidence type="ECO:0000256" key="2">
    <source>
        <dbReference type="SAM" id="MobiDB-lite"/>
    </source>
</evidence>
<dbReference type="InterPro" id="IPR029058">
    <property type="entry name" value="AB_hydrolase_fold"/>
</dbReference>
<evidence type="ECO:0000313" key="4">
    <source>
        <dbReference type="EMBL" id="PRP99942.1"/>
    </source>
</evidence>
<accession>A0A2S9Y4A8</accession>
<dbReference type="SUPFAM" id="SSF53474">
    <property type="entry name" value="alpha/beta-Hydrolases"/>
    <property type="match status" value="1"/>
</dbReference>
<dbReference type="EMBL" id="PVNL01000119">
    <property type="protein sequence ID" value="PRP99942.1"/>
    <property type="molecule type" value="Genomic_DNA"/>
</dbReference>
<dbReference type="Gene3D" id="2.60.120.260">
    <property type="entry name" value="Galactose-binding domain-like"/>
    <property type="match status" value="1"/>
</dbReference>
<reference evidence="4 5" key="1">
    <citation type="submission" date="2018-03" db="EMBL/GenBank/DDBJ databases">
        <title>Draft Genome Sequences of the Obligatory Marine Myxobacteria Enhygromyxa salina SWB007.</title>
        <authorList>
            <person name="Poehlein A."/>
            <person name="Moghaddam J.A."/>
            <person name="Harms H."/>
            <person name="Alanjari M."/>
            <person name="Koenig G.M."/>
            <person name="Daniel R."/>
            <person name="Schaeberle T.F."/>
        </authorList>
    </citation>
    <scope>NUCLEOTIDE SEQUENCE [LARGE SCALE GENOMIC DNA]</scope>
    <source>
        <strain evidence="4 5">SWB007</strain>
    </source>
</reference>
<dbReference type="NCBIfam" id="TIGR00976">
    <property type="entry name" value="CocE_NonD"/>
    <property type="match status" value="1"/>
</dbReference>
<keyword evidence="1 4" id="KW-0378">Hydrolase</keyword>
<dbReference type="InterPro" id="IPR008979">
    <property type="entry name" value="Galactose-bd-like_sf"/>
</dbReference>
<comment type="caution">
    <text evidence="4">The sequence shown here is derived from an EMBL/GenBank/DDBJ whole genome shotgun (WGS) entry which is preliminary data.</text>
</comment>
<protein>
    <submittedName>
        <fullName evidence="4">Cocaine esterase</fullName>
        <ecNumber evidence="4">3.1.1.84</ecNumber>
    </submittedName>
</protein>
<dbReference type="Pfam" id="PF08530">
    <property type="entry name" value="PepX_C"/>
    <property type="match status" value="1"/>
</dbReference>
<name>A0A2S9Y4A8_9BACT</name>
<proteinExistence type="predicted"/>
<dbReference type="OrthoDB" id="9806163at2"/>
<dbReference type="GO" id="GO:0008239">
    <property type="term" value="F:dipeptidyl-peptidase activity"/>
    <property type="evidence" value="ECO:0007669"/>
    <property type="project" value="InterPro"/>
</dbReference>
<gene>
    <name evidence="4" type="primary">cocE</name>
    <name evidence="4" type="ORF">ENSA7_61590</name>
</gene>
<sequence length="691" mass="76568">MVAVSRPNGSVTWRGLAPLLGLGLVLVSGSGCERTQVSAAPCEPTAEPPTASAPAPEIADPNQETARFIAHNYVKREVRIPMRDGATLFTTIYSPGEALRAGAPALPIMLFRTPYSIGPYGEALPDKLGPQPAMMRDGYIFVYQDVRGRFMSDGEFVNMTPQIDDKSGPADIDESSDTYDTIAWLLDNVEGHSGKVGQWGISYPGFYAAAAVIDAHPALLAVSPQAPIADWWYDDFHHHGAFLLPHLFNFISSFGRARDGHTQDWPARFDHGTPDGFEFFKRLGPVRNANERYFHHEIAFWDAVMDHPNYDEFWASRNLLPHLERVSALGPAVMTVGGWFDAEDLYGPLHIYAALEQADPSGRNSLVMGPWQHGGWARTDGASLGDVSFGAATSLEYQAEIERRFFATTLGHPVAAEYEGCAALPEAYMFETGANRWRSFEQWPPNTQARALWFGPDGSLREQAPEDRPRSFDAFISDPAHPVPFTSAIAKGMTREYMSDDQRFAARRADVLVYQTEPLTEPLTIAGPLSAQLWVSTDQRDADWIVKLIDVLPDDAPDHEGLREGMHMGGYQMMVRSEVMRGRFREDPSAPKPFKPNQPTEVTLPLQDVLHTFGVGHRVMVQVQSTWFPLVDLNPQGWVDNIYAAREADFVAAQHRVYRDAKHASGLRFGSLAASEGQQPSRCRVGETPAQ</sequence>
<dbReference type="Gene3D" id="3.40.50.1820">
    <property type="entry name" value="alpha/beta hydrolase"/>
    <property type="match status" value="1"/>
</dbReference>
<dbReference type="SUPFAM" id="SSF49785">
    <property type="entry name" value="Galactose-binding domain-like"/>
    <property type="match status" value="1"/>
</dbReference>
<feature type="domain" description="Xaa-Pro dipeptidyl-peptidase C-terminal" evidence="3">
    <location>
        <begin position="403"/>
        <end position="668"/>
    </location>
</feature>
<evidence type="ECO:0000313" key="5">
    <source>
        <dbReference type="Proteomes" id="UP000238823"/>
    </source>
</evidence>
<dbReference type="PROSITE" id="PS51257">
    <property type="entry name" value="PROKAR_LIPOPROTEIN"/>
    <property type="match status" value="1"/>
</dbReference>
<dbReference type="InterPro" id="IPR005674">
    <property type="entry name" value="CocE/Ser_esterase"/>
</dbReference>
<dbReference type="Gene3D" id="1.10.3020.10">
    <property type="entry name" value="alpha-amino acid ester hydrolase ( Helical cap domain)"/>
    <property type="match status" value="1"/>
</dbReference>
<dbReference type="EC" id="3.1.1.84" evidence="4"/>
<dbReference type="Pfam" id="PF02129">
    <property type="entry name" value="Peptidase_S15"/>
    <property type="match status" value="1"/>
</dbReference>